<evidence type="ECO:0000313" key="1">
    <source>
        <dbReference type="EMBL" id="EME28113.1"/>
    </source>
</evidence>
<dbReference type="AlphaFoldDB" id="M2XWV7"/>
<keyword evidence="2" id="KW-1185">Reference proteome</keyword>
<organism evidence="1 2">
    <name type="scientific">Galdieria sulphuraria</name>
    <name type="common">Red alga</name>
    <dbReference type="NCBI Taxonomy" id="130081"/>
    <lineage>
        <taxon>Eukaryota</taxon>
        <taxon>Rhodophyta</taxon>
        <taxon>Bangiophyceae</taxon>
        <taxon>Galdieriales</taxon>
        <taxon>Galdieriaceae</taxon>
        <taxon>Galdieria</taxon>
    </lineage>
</organism>
<name>M2XWV7_GALSU</name>
<proteinExistence type="predicted"/>
<evidence type="ECO:0000313" key="2">
    <source>
        <dbReference type="Proteomes" id="UP000030680"/>
    </source>
</evidence>
<dbReference type="Gramene" id="EME28113">
    <property type="protein sequence ID" value="EME28113"/>
    <property type="gene ID" value="Gasu_44460"/>
</dbReference>
<accession>M2XWV7</accession>
<dbReference type="EMBL" id="KB454524">
    <property type="protein sequence ID" value="EME28113.1"/>
    <property type="molecule type" value="Genomic_DNA"/>
</dbReference>
<dbReference type="RefSeq" id="XP_005704633.1">
    <property type="nucleotide sequence ID" value="XM_005704576.1"/>
</dbReference>
<dbReference type="GeneID" id="17086976"/>
<protein>
    <submittedName>
        <fullName evidence="1">Uncharacterized protein</fullName>
    </submittedName>
</protein>
<dbReference type="Proteomes" id="UP000030680">
    <property type="component" value="Unassembled WGS sequence"/>
</dbReference>
<sequence>MIHIVSLQEPIVSASSFMSSLSKARETAMQPIELCRDAEKGPCSQSTLWMAPVHCCVHVSHQIISQQKKWCIVIG</sequence>
<reference evidence="2" key="1">
    <citation type="journal article" date="2013" name="Science">
        <title>Gene transfer from bacteria and archaea facilitated evolution of an extremophilic eukaryote.</title>
        <authorList>
            <person name="Schonknecht G."/>
            <person name="Chen W.H."/>
            <person name="Ternes C.M."/>
            <person name="Barbier G.G."/>
            <person name="Shrestha R.P."/>
            <person name="Stanke M."/>
            <person name="Brautigam A."/>
            <person name="Baker B.J."/>
            <person name="Banfield J.F."/>
            <person name="Garavito R.M."/>
            <person name="Carr K."/>
            <person name="Wilkerson C."/>
            <person name="Rensing S.A."/>
            <person name="Gagneul D."/>
            <person name="Dickenson N.E."/>
            <person name="Oesterhelt C."/>
            <person name="Lercher M.J."/>
            <person name="Weber A.P."/>
        </authorList>
    </citation>
    <scope>NUCLEOTIDE SEQUENCE [LARGE SCALE GENOMIC DNA]</scope>
    <source>
        <strain evidence="2">074W</strain>
    </source>
</reference>
<dbReference type="KEGG" id="gsl:Gasu_44460"/>
<gene>
    <name evidence="1" type="ORF">Gasu_44460</name>
</gene>